<comment type="caution">
    <text evidence="2">The sequence shown here is derived from an EMBL/GenBank/DDBJ whole genome shotgun (WGS) entry which is preliminary data.</text>
</comment>
<dbReference type="OrthoDB" id="1718935at2759"/>
<evidence type="ECO:0000313" key="3">
    <source>
        <dbReference type="Proteomes" id="UP000245207"/>
    </source>
</evidence>
<accession>A0A2U1MPX6</accession>
<evidence type="ECO:0000259" key="1">
    <source>
        <dbReference type="Pfam" id="PF03372"/>
    </source>
</evidence>
<dbReference type="Proteomes" id="UP000245207">
    <property type="component" value="Unassembled WGS sequence"/>
</dbReference>
<organism evidence="2 3">
    <name type="scientific">Artemisia annua</name>
    <name type="common">Sweet wormwood</name>
    <dbReference type="NCBI Taxonomy" id="35608"/>
    <lineage>
        <taxon>Eukaryota</taxon>
        <taxon>Viridiplantae</taxon>
        <taxon>Streptophyta</taxon>
        <taxon>Embryophyta</taxon>
        <taxon>Tracheophyta</taxon>
        <taxon>Spermatophyta</taxon>
        <taxon>Magnoliopsida</taxon>
        <taxon>eudicotyledons</taxon>
        <taxon>Gunneridae</taxon>
        <taxon>Pentapetalae</taxon>
        <taxon>asterids</taxon>
        <taxon>campanulids</taxon>
        <taxon>Asterales</taxon>
        <taxon>Asteraceae</taxon>
        <taxon>Asteroideae</taxon>
        <taxon>Anthemideae</taxon>
        <taxon>Artemisiinae</taxon>
        <taxon>Artemisia</taxon>
    </lineage>
</organism>
<reference evidence="2 3" key="1">
    <citation type="journal article" date="2018" name="Mol. Plant">
        <title>The genome of Artemisia annua provides insight into the evolution of Asteraceae family and artemisinin biosynthesis.</title>
        <authorList>
            <person name="Shen Q."/>
            <person name="Zhang L."/>
            <person name="Liao Z."/>
            <person name="Wang S."/>
            <person name="Yan T."/>
            <person name="Shi P."/>
            <person name="Liu M."/>
            <person name="Fu X."/>
            <person name="Pan Q."/>
            <person name="Wang Y."/>
            <person name="Lv Z."/>
            <person name="Lu X."/>
            <person name="Zhang F."/>
            <person name="Jiang W."/>
            <person name="Ma Y."/>
            <person name="Chen M."/>
            <person name="Hao X."/>
            <person name="Li L."/>
            <person name="Tang Y."/>
            <person name="Lv G."/>
            <person name="Zhou Y."/>
            <person name="Sun X."/>
            <person name="Brodelius P.E."/>
            <person name="Rose J.K.C."/>
            <person name="Tang K."/>
        </authorList>
    </citation>
    <scope>NUCLEOTIDE SEQUENCE [LARGE SCALE GENOMIC DNA]</scope>
    <source>
        <strain evidence="3">cv. Huhao1</strain>
        <tissue evidence="2">Leaf</tissue>
    </source>
</reference>
<dbReference type="AlphaFoldDB" id="A0A2U1MPX6"/>
<feature type="domain" description="Endonuclease/exonuclease/phosphatase" evidence="1">
    <location>
        <begin position="3"/>
        <end position="90"/>
    </location>
</feature>
<proteinExistence type="predicted"/>
<dbReference type="SUPFAM" id="SSF56219">
    <property type="entry name" value="DNase I-like"/>
    <property type="match status" value="1"/>
</dbReference>
<dbReference type="InterPro" id="IPR036691">
    <property type="entry name" value="Endo/exonu/phosph_ase_sf"/>
</dbReference>
<name>A0A2U1MPX6_ARTAN</name>
<gene>
    <name evidence="2" type="ORF">CTI12_AA355550</name>
</gene>
<evidence type="ECO:0000313" key="2">
    <source>
        <dbReference type="EMBL" id="PWA63299.1"/>
    </source>
</evidence>
<dbReference type="Pfam" id="PF03372">
    <property type="entry name" value="Exo_endo_phos"/>
    <property type="match status" value="1"/>
</dbReference>
<dbReference type="GO" id="GO:0003824">
    <property type="term" value="F:catalytic activity"/>
    <property type="evidence" value="ECO:0007669"/>
    <property type="project" value="InterPro"/>
</dbReference>
<sequence length="115" mass="12884">MISINVRGMGESGKKGWIRSIIKDEQLDVIGIQETKSGVVDDYWIEDLWGGKGYGYCQLPAIGNSGGIIVMWDARIFTCKEVIWDERFIAVRGSWKGKDDETKNVALGKINTLDE</sequence>
<dbReference type="EMBL" id="PKPP01004669">
    <property type="protein sequence ID" value="PWA63299.1"/>
    <property type="molecule type" value="Genomic_DNA"/>
</dbReference>
<dbReference type="InterPro" id="IPR005135">
    <property type="entry name" value="Endo/exonuclease/phosphatase"/>
</dbReference>
<dbReference type="Gene3D" id="3.60.10.10">
    <property type="entry name" value="Endonuclease/exonuclease/phosphatase"/>
    <property type="match status" value="1"/>
</dbReference>
<keyword evidence="3" id="KW-1185">Reference proteome</keyword>
<protein>
    <recommendedName>
        <fullName evidence="1">Endonuclease/exonuclease/phosphatase domain-containing protein</fullName>
    </recommendedName>
</protein>